<dbReference type="EMBL" id="JAGFBS010000017">
    <property type="protein sequence ID" value="KAG6374659.1"/>
    <property type="molecule type" value="Genomic_DNA"/>
</dbReference>
<dbReference type="Proteomes" id="UP000683000">
    <property type="component" value="Unassembled WGS sequence"/>
</dbReference>
<name>A0A8I2YLE3_9AGAM</name>
<organism evidence="2 3">
    <name type="scientific">Boletus reticuloceps</name>
    <dbReference type="NCBI Taxonomy" id="495285"/>
    <lineage>
        <taxon>Eukaryota</taxon>
        <taxon>Fungi</taxon>
        <taxon>Dikarya</taxon>
        <taxon>Basidiomycota</taxon>
        <taxon>Agaricomycotina</taxon>
        <taxon>Agaricomycetes</taxon>
        <taxon>Agaricomycetidae</taxon>
        <taxon>Boletales</taxon>
        <taxon>Boletineae</taxon>
        <taxon>Boletaceae</taxon>
        <taxon>Boletoideae</taxon>
        <taxon>Boletus</taxon>
    </lineage>
</organism>
<keyword evidence="1" id="KW-0472">Membrane</keyword>
<reference evidence="2" key="1">
    <citation type="submission" date="2021-03" db="EMBL/GenBank/DDBJ databases">
        <title>Evolutionary innovations through gain and loss of genes in the ectomycorrhizal Boletales.</title>
        <authorList>
            <person name="Wu G."/>
            <person name="Miyauchi S."/>
            <person name="Morin E."/>
            <person name="Yang Z.-L."/>
            <person name="Xu J."/>
            <person name="Martin F.M."/>
        </authorList>
    </citation>
    <scope>NUCLEOTIDE SEQUENCE</scope>
    <source>
        <strain evidence="2">BR01</strain>
    </source>
</reference>
<accession>A0A8I2YLE3</accession>
<evidence type="ECO:0000256" key="1">
    <source>
        <dbReference type="SAM" id="Phobius"/>
    </source>
</evidence>
<dbReference type="AlphaFoldDB" id="A0A8I2YLE3"/>
<sequence length="183" mass="20235">MDAILGFAGITAKGATENVHGTHRHIYNLIMWSLIVAVNVSATTLICLRLWTARQHAMDFLSLSRYKSFMIVVVECGALVTICTVAMLILHAIKCVVCLAGLGITTQAATMAPLLIIARHGILSRREDRHTHDTPQIPLHINVVRTEHTRVDTPVEFVRKHRLRSNSLPVFSGGDHLKPFSDA</sequence>
<protein>
    <submittedName>
        <fullName evidence="2">Uncharacterized protein</fullName>
    </submittedName>
</protein>
<comment type="caution">
    <text evidence="2">The sequence shown here is derived from an EMBL/GenBank/DDBJ whole genome shotgun (WGS) entry which is preliminary data.</text>
</comment>
<gene>
    <name evidence="2" type="ORF">JVT61DRAFT_4024</name>
</gene>
<feature type="transmembrane region" description="Helical" evidence="1">
    <location>
        <begin position="30"/>
        <end position="48"/>
    </location>
</feature>
<feature type="transmembrane region" description="Helical" evidence="1">
    <location>
        <begin position="69"/>
        <end position="93"/>
    </location>
</feature>
<keyword evidence="3" id="KW-1185">Reference proteome</keyword>
<proteinExistence type="predicted"/>
<keyword evidence="1" id="KW-1133">Transmembrane helix</keyword>
<dbReference type="OrthoDB" id="3357408at2759"/>
<evidence type="ECO:0000313" key="3">
    <source>
        <dbReference type="Proteomes" id="UP000683000"/>
    </source>
</evidence>
<keyword evidence="1" id="KW-0812">Transmembrane</keyword>
<feature type="transmembrane region" description="Helical" evidence="1">
    <location>
        <begin position="99"/>
        <end position="118"/>
    </location>
</feature>
<evidence type="ECO:0000313" key="2">
    <source>
        <dbReference type="EMBL" id="KAG6374659.1"/>
    </source>
</evidence>